<proteinExistence type="predicted"/>
<dbReference type="EMBL" id="M85254">
    <property type="protein sequence ID" value="AAC95485.1"/>
    <property type="molecule type" value="Genomic_DNA"/>
</dbReference>
<evidence type="ECO:0000313" key="1">
    <source>
        <dbReference type="EMBL" id="AAC95485.1"/>
    </source>
</evidence>
<evidence type="ECO:0000313" key="2">
    <source>
        <dbReference type="EMBL" id="CAA36446.1"/>
    </source>
</evidence>
<reference evidence="2" key="1">
    <citation type="submission" date="1990-03" db="EMBL/GenBank/DDBJ databases">
        <authorList>
            <person name="Pieniazek N.J."/>
        </authorList>
    </citation>
    <scope>NUCLEOTIDE SEQUENCE</scope>
</reference>
<sequence length="59" mass="6656">MAGKATSTIMLAKTETKNFQIFMKHTSLLMVPTKAFTLITLLTTFVKQPALYNIMTMSR</sequence>
<protein>
    <submittedName>
        <fullName evidence="2">E3 6.7 kDa protein</fullName>
    </submittedName>
    <submittedName>
        <fullName evidence="1">E3 6.7 kd protein</fullName>
    </submittedName>
</protein>
<reference evidence="1" key="3">
    <citation type="submission" date="1992-04" db="EMBL/GenBank/DDBJ databases">
        <title>Characterization of the early region E3 of the human enteric adenovirus type 41 Tak.</title>
        <authorList>
            <person name="Pieniazek N.J."/>
            <person name="Slemenda S.B."/>
            <person name="Pieniazek D."/>
            <person name="Velarde J.Jr."/>
            <person name="Luftig R.B."/>
        </authorList>
    </citation>
    <scope>NUCLEOTIDE SEQUENCE</scope>
</reference>
<organismHost>
    <name type="scientific">Homo sapiens</name>
    <name type="common">Human</name>
    <dbReference type="NCBI Taxonomy" id="9606"/>
</organismHost>
<accession>Q98838</accession>
<reference evidence="2" key="2">
    <citation type="submission" date="1992-04" db="EMBL/GenBank/DDBJ databases">
        <title>Characterisation of the early region E3 of the human enteric adenovirus type 41 Tak.</title>
        <authorList>
            <person name="Pienaziek N.J."/>
            <person name="Slemenda S.B."/>
            <person name="Pienazek D."/>
            <person name="Velarde J.Jr."/>
            <person name="Luftig R.B."/>
        </authorList>
    </citation>
    <scope>NUCLEOTIDE SEQUENCE</scope>
</reference>
<dbReference type="EMBL" id="X52198">
    <property type="protein sequence ID" value="CAA36446.1"/>
    <property type="molecule type" value="Genomic_DNA"/>
</dbReference>
<dbReference type="PIR" id="S20691">
    <property type="entry name" value="S20691"/>
</dbReference>
<name>Q98838_ADE41</name>
<organism evidence="1">
    <name type="scientific">Human adenovirus F serotype 41</name>
    <name type="common">HAdV-41</name>
    <name type="synonym">Human adenovirus 41</name>
    <dbReference type="NCBI Taxonomy" id="10524"/>
    <lineage>
        <taxon>Viruses</taxon>
        <taxon>Varidnaviria</taxon>
        <taxon>Bamfordvirae</taxon>
        <taxon>Preplasmiviricota</taxon>
        <taxon>Polisuviricotina</taxon>
        <taxon>Pharingeaviricetes</taxon>
        <taxon>Rowavirales</taxon>
        <taxon>Adenoviridae</taxon>
        <taxon>Mastadenovirus</taxon>
        <taxon>Mastadenovirus faecale</taxon>
        <taxon>Human mastadenovirus F</taxon>
    </lineage>
</organism>
<reference evidence="1" key="4">
    <citation type="journal article" date="1996" name="J. Virol.">
        <title>Genetic organization, size, and complete sequence of early region 3 genes of human adenovirus type 41.</title>
        <authorList>
            <person name="Yeh H.Y."/>
            <person name="Pieniazek N."/>
            <person name="Pieniazek D."/>
            <person name="Luftig R.B."/>
        </authorList>
    </citation>
    <scope>NUCLEOTIDE SEQUENCE</scope>
</reference>